<dbReference type="Proteomes" id="UP001590951">
    <property type="component" value="Unassembled WGS sequence"/>
</dbReference>
<reference evidence="6 7" key="1">
    <citation type="submission" date="2024-09" db="EMBL/GenBank/DDBJ databases">
        <title>Rethinking Asexuality: The Enigmatic Case of Functional Sexual Genes in Lepraria (Stereocaulaceae).</title>
        <authorList>
            <person name="Doellman M."/>
            <person name="Sun Y."/>
            <person name="Barcenas-Pena A."/>
            <person name="Lumbsch H.T."/>
            <person name="Grewe F."/>
        </authorList>
    </citation>
    <scope>NUCLEOTIDE SEQUENCE [LARGE SCALE GENOMIC DNA]</scope>
    <source>
        <strain evidence="6 7">Grewe 0041</strain>
    </source>
</reference>
<dbReference type="Pfam" id="PF11571">
    <property type="entry name" value="Med27"/>
    <property type="match status" value="1"/>
</dbReference>
<evidence type="ECO:0000256" key="3">
    <source>
        <dbReference type="ARBA" id="ARBA00023015"/>
    </source>
</evidence>
<comment type="similarity">
    <text evidence="2">Belongs to the Mediator complex subunit 27 family.</text>
</comment>
<dbReference type="EMBL" id="JBHFEH010000083">
    <property type="protein sequence ID" value="KAL2048066.1"/>
    <property type="molecule type" value="Genomic_DNA"/>
</dbReference>
<keyword evidence="7" id="KW-1185">Reference proteome</keyword>
<name>A0ABR4ATA8_9LECA</name>
<proteinExistence type="inferred from homology"/>
<evidence type="ECO:0000256" key="4">
    <source>
        <dbReference type="ARBA" id="ARBA00023163"/>
    </source>
</evidence>
<dbReference type="InterPro" id="IPR021627">
    <property type="entry name" value="Mediator_Med27"/>
</dbReference>
<sequence>MATETLSMVSTSITESELDETSVLSSLARLQQMHASLRQLRETVPRVMNSVLVDPLAPDQLHSHFSQAATRAAREIKDFGHFMEQKKSKEVLEKARDSRAKDAEGITGWIVSAYEDWLDVKNEEDSDSFEMAEDGEDTTGSTADVKSEDMQAAVEEFKESHPGIEALFDVDARTINVFLPSPVHVHFEVQPRTIADGQINYSVNTVEKTKWHRAMLEAITPRLKSMNLKTILDMLYSYNDVKSRSCTTCSRLLDPNAQFPVVRSRKRIKQADGRFTTHWEAFHAACV</sequence>
<evidence type="ECO:0008006" key="8">
    <source>
        <dbReference type="Google" id="ProtNLM"/>
    </source>
</evidence>
<keyword evidence="4" id="KW-0804">Transcription</keyword>
<keyword evidence="5" id="KW-0539">Nucleus</keyword>
<keyword evidence="3" id="KW-0805">Transcription regulation</keyword>
<evidence type="ECO:0000256" key="1">
    <source>
        <dbReference type="ARBA" id="ARBA00004123"/>
    </source>
</evidence>
<evidence type="ECO:0000256" key="2">
    <source>
        <dbReference type="ARBA" id="ARBA00008048"/>
    </source>
</evidence>
<gene>
    <name evidence="6" type="ORF">ABVK25_011051</name>
</gene>
<protein>
    <recommendedName>
        <fullName evidence="8">Mediator of RNA polymerase II transcription subunit 27</fullName>
    </recommendedName>
</protein>
<comment type="subcellular location">
    <subcellularLocation>
        <location evidence="1">Nucleus</location>
    </subcellularLocation>
</comment>
<evidence type="ECO:0000256" key="5">
    <source>
        <dbReference type="ARBA" id="ARBA00023242"/>
    </source>
</evidence>
<accession>A0ABR4ATA8</accession>
<comment type="caution">
    <text evidence="6">The sequence shown here is derived from an EMBL/GenBank/DDBJ whole genome shotgun (WGS) entry which is preliminary data.</text>
</comment>
<organism evidence="6 7">
    <name type="scientific">Lepraria finkii</name>
    <dbReference type="NCBI Taxonomy" id="1340010"/>
    <lineage>
        <taxon>Eukaryota</taxon>
        <taxon>Fungi</taxon>
        <taxon>Dikarya</taxon>
        <taxon>Ascomycota</taxon>
        <taxon>Pezizomycotina</taxon>
        <taxon>Lecanoromycetes</taxon>
        <taxon>OSLEUM clade</taxon>
        <taxon>Lecanoromycetidae</taxon>
        <taxon>Lecanorales</taxon>
        <taxon>Lecanorineae</taxon>
        <taxon>Stereocaulaceae</taxon>
        <taxon>Lepraria</taxon>
    </lineage>
</organism>
<evidence type="ECO:0000313" key="6">
    <source>
        <dbReference type="EMBL" id="KAL2048066.1"/>
    </source>
</evidence>
<evidence type="ECO:0000313" key="7">
    <source>
        <dbReference type="Proteomes" id="UP001590951"/>
    </source>
</evidence>